<reference evidence="1 2" key="1">
    <citation type="submission" date="2015-03" db="EMBL/GenBank/DDBJ databases">
        <authorList>
            <consortium name="Pathogen Informatics"/>
        </authorList>
    </citation>
    <scope>NUCLEOTIDE SEQUENCE [LARGE SCALE GENOMIC DNA]</scope>
    <source>
        <strain evidence="1 2">A1104</strain>
    </source>
</reference>
<evidence type="ECO:0000313" key="2">
    <source>
        <dbReference type="Proteomes" id="UP000041314"/>
    </source>
</evidence>
<protein>
    <submittedName>
        <fullName evidence="1">Uncharacterized protein</fullName>
    </submittedName>
</protein>
<dbReference type="EMBL" id="CQPA01000001">
    <property type="protein sequence ID" value="CNT53931.1"/>
    <property type="molecule type" value="Genomic_DNA"/>
</dbReference>
<organism evidence="1 2">
    <name type="scientific">Salmonella enterica subsp. enterica serovar Bovismorbificans</name>
    <dbReference type="NCBI Taxonomy" id="58097"/>
    <lineage>
        <taxon>Bacteria</taxon>
        <taxon>Pseudomonadati</taxon>
        <taxon>Pseudomonadota</taxon>
        <taxon>Gammaproteobacteria</taxon>
        <taxon>Enterobacterales</taxon>
        <taxon>Enterobacteriaceae</taxon>
        <taxon>Salmonella</taxon>
    </lineage>
</organism>
<evidence type="ECO:0000313" key="1">
    <source>
        <dbReference type="EMBL" id="CNT53931.1"/>
    </source>
</evidence>
<sequence length="44" mass="4763">MRGAAFARRYAADHLRTVSNRLFGVESPLATGEALADNLGIFIN</sequence>
<gene>
    <name evidence="1" type="ORF">ERS008198_00026</name>
</gene>
<dbReference type="Proteomes" id="UP000041314">
    <property type="component" value="Unassembled WGS sequence"/>
</dbReference>
<name>A0A655BK80_SALET</name>
<accession>A0A655BK80</accession>
<dbReference type="AlphaFoldDB" id="A0A655BK80"/>
<proteinExistence type="predicted"/>